<dbReference type="InterPro" id="IPR043519">
    <property type="entry name" value="NT_sf"/>
</dbReference>
<dbReference type="STRING" id="225345.CLCHR_08850"/>
<dbReference type="Gene3D" id="3.30.460.10">
    <property type="entry name" value="Beta Polymerase, domain 2"/>
    <property type="match status" value="1"/>
</dbReference>
<reference evidence="2 3" key="1">
    <citation type="submission" date="2017-03" db="EMBL/GenBank/DDBJ databases">
        <title>Genome sequence of Clostridium chromiireducens DSM 23318.</title>
        <authorList>
            <person name="Poehlein A."/>
            <person name="Daniel R."/>
        </authorList>
    </citation>
    <scope>NUCLEOTIDE SEQUENCE [LARGE SCALE GENOMIC DNA]</scope>
    <source>
        <strain evidence="2 3">DSM 23318</strain>
    </source>
</reference>
<evidence type="ECO:0000313" key="3">
    <source>
        <dbReference type="Proteomes" id="UP000191056"/>
    </source>
</evidence>
<dbReference type="Proteomes" id="UP000191056">
    <property type="component" value="Unassembled WGS sequence"/>
</dbReference>
<dbReference type="GO" id="GO:0016740">
    <property type="term" value="F:transferase activity"/>
    <property type="evidence" value="ECO:0007669"/>
    <property type="project" value="UniProtKB-KW"/>
</dbReference>
<feature type="domain" description="Polymerase beta nucleotidyltransferase" evidence="1">
    <location>
        <begin position="12"/>
        <end position="101"/>
    </location>
</feature>
<evidence type="ECO:0000259" key="1">
    <source>
        <dbReference type="Pfam" id="PF18765"/>
    </source>
</evidence>
<dbReference type="CDD" id="cd05403">
    <property type="entry name" value="NT_KNTase_like"/>
    <property type="match status" value="1"/>
</dbReference>
<gene>
    <name evidence="2" type="ORF">CLCHR_08850</name>
</gene>
<organism evidence="2 3">
    <name type="scientific">Clostridium chromiireducens</name>
    <dbReference type="NCBI Taxonomy" id="225345"/>
    <lineage>
        <taxon>Bacteria</taxon>
        <taxon>Bacillati</taxon>
        <taxon>Bacillota</taxon>
        <taxon>Clostridia</taxon>
        <taxon>Eubacteriales</taxon>
        <taxon>Clostridiaceae</taxon>
        <taxon>Clostridium</taxon>
    </lineage>
</organism>
<protein>
    <submittedName>
        <fullName evidence="2">Nucleotidyltransferase domain protein</fullName>
    </submittedName>
</protein>
<keyword evidence="2" id="KW-0808">Transferase</keyword>
<dbReference type="AlphaFoldDB" id="A0A1V4IZI4"/>
<dbReference type="RefSeq" id="WP_079438476.1">
    <property type="nucleotide sequence ID" value="NZ_MZGT01000009.1"/>
</dbReference>
<dbReference type="EMBL" id="MZGT01000009">
    <property type="protein sequence ID" value="OPJ65309.1"/>
    <property type="molecule type" value="Genomic_DNA"/>
</dbReference>
<dbReference type="OrthoDB" id="9803106at2"/>
<accession>A0A1V4IZI4</accession>
<dbReference type="PANTHER" id="PTHR43852">
    <property type="entry name" value="NUCLEOTIDYLTRANSFERASE"/>
    <property type="match status" value="1"/>
</dbReference>
<evidence type="ECO:0000313" key="2">
    <source>
        <dbReference type="EMBL" id="OPJ65309.1"/>
    </source>
</evidence>
<dbReference type="InterPro" id="IPR052930">
    <property type="entry name" value="TA_antitoxin_MntA"/>
</dbReference>
<dbReference type="InterPro" id="IPR041633">
    <property type="entry name" value="Polbeta"/>
</dbReference>
<sequence>MEFGLKRIDLEYIIKTIEKFPEIEKAIIFGSRAKGNYKPGSDIDIAIYGEKINFDIVSKLHSNLEEKGPMPYFFDVVDVTHINHKELKEHIERVGKIIYSRIG</sequence>
<comment type="caution">
    <text evidence="2">The sequence shown here is derived from an EMBL/GenBank/DDBJ whole genome shotgun (WGS) entry which is preliminary data.</text>
</comment>
<dbReference type="PANTHER" id="PTHR43852:SF3">
    <property type="entry name" value="NUCLEOTIDYLTRANSFERASE"/>
    <property type="match status" value="1"/>
</dbReference>
<dbReference type="SUPFAM" id="SSF81301">
    <property type="entry name" value="Nucleotidyltransferase"/>
    <property type="match status" value="1"/>
</dbReference>
<proteinExistence type="predicted"/>
<name>A0A1V4IZI4_9CLOT</name>
<keyword evidence="3" id="KW-1185">Reference proteome</keyword>
<dbReference type="Pfam" id="PF18765">
    <property type="entry name" value="Polbeta"/>
    <property type="match status" value="1"/>
</dbReference>